<dbReference type="AlphaFoldDB" id="A0A563F214"/>
<dbReference type="InterPro" id="IPR051448">
    <property type="entry name" value="CdaR-like_regulators"/>
</dbReference>
<protein>
    <submittedName>
        <fullName evidence="4">Transcriptional regulator</fullName>
    </submittedName>
</protein>
<gene>
    <name evidence="4" type="ORF">FKR81_04195</name>
</gene>
<dbReference type="InterPro" id="IPR025736">
    <property type="entry name" value="PucR_C-HTH_dom"/>
</dbReference>
<dbReference type="OrthoDB" id="8026818at2"/>
<sequence length="567" mass="61533">MAVGAGDLDGWARAQLSTLYGLFVLSMKMFSGRDPARILALAATSVPSLGPCTVAATYLMTDGSLVRQPAGLPADPELDPLVSKLDDRGSGAMLPDGTWRWAFLLRGASGLAGCLVVVAESEPTVDEMFLLKVLGQQTSAALANATQHRKGDAYADGLRRTNDERSEVNAQLTTTVNKLRQQQRVHEVLTRVSASGAGEQGIAHALSELTTLPVAIEDQFGNLLAWAGPGRPDPYPKLPARRREDLLRRAARRTSPLRERDRLISLVKPHHEVLGVVALIDPAKSAGEHEIFTLEYGTIVLALELAHQRSLAEMELRLHRELVDDLVTGTDNDSAYARASALGHDLRGAHHVVVVQWGDTPTDGALSHALAHAITALGWKAMCSRRSGVGVVIVRGHPDGEALFRSVAQELGTDTGVVAIGGSCDTPDGLPQSFKEAVRTLRIRQTSRNPRGAASFEQLGLYRMLDTGKNRAEVTSFVQEWLGGLIDYDNTRDADMVRTLSHFLDCGGNYDRTASALLIHRSTLRYRLGRMREITGFDLGDVEVRLNLHVATRAWQVLEGQPVEGRS</sequence>
<dbReference type="Proteomes" id="UP000316639">
    <property type="component" value="Unassembled WGS sequence"/>
</dbReference>
<organism evidence="4 5">
    <name type="scientific">Lentzea tibetensis</name>
    <dbReference type="NCBI Taxonomy" id="2591470"/>
    <lineage>
        <taxon>Bacteria</taxon>
        <taxon>Bacillati</taxon>
        <taxon>Actinomycetota</taxon>
        <taxon>Actinomycetes</taxon>
        <taxon>Pseudonocardiales</taxon>
        <taxon>Pseudonocardiaceae</taxon>
        <taxon>Lentzea</taxon>
    </lineage>
</organism>
<dbReference type="InterPro" id="IPR042070">
    <property type="entry name" value="PucR_C-HTH_sf"/>
</dbReference>
<feature type="domain" description="PucR C-terminal helix-turn-helix" evidence="2">
    <location>
        <begin position="497"/>
        <end position="554"/>
    </location>
</feature>
<evidence type="ECO:0000259" key="3">
    <source>
        <dbReference type="Pfam" id="PF17853"/>
    </source>
</evidence>
<evidence type="ECO:0000259" key="2">
    <source>
        <dbReference type="Pfam" id="PF13556"/>
    </source>
</evidence>
<evidence type="ECO:0000313" key="4">
    <source>
        <dbReference type="EMBL" id="TWP53959.1"/>
    </source>
</evidence>
<dbReference type="Gene3D" id="1.10.10.2840">
    <property type="entry name" value="PucR C-terminal helix-turn-helix domain"/>
    <property type="match status" value="1"/>
</dbReference>
<dbReference type="Pfam" id="PF17853">
    <property type="entry name" value="GGDEF_2"/>
    <property type="match status" value="1"/>
</dbReference>
<feature type="domain" description="CdaR GGDEF-like" evidence="3">
    <location>
        <begin position="329"/>
        <end position="443"/>
    </location>
</feature>
<reference evidence="4 5" key="1">
    <citation type="submission" date="2019-07" db="EMBL/GenBank/DDBJ databases">
        <title>Lentzea xizangensis sp. nov., isolated from Qinghai-Tibetan Plateau Soils.</title>
        <authorList>
            <person name="Huang J."/>
        </authorList>
    </citation>
    <scope>NUCLEOTIDE SEQUENCE [LARGE SCALE GENOMIC DNA]</scope>
    <source>
        <strain evidence="4 5">FXJ1.1311</strain>
    </source>
</reference>
<proteinExistence type="inferred from homology"/>
<dbReference type="PANTHER" id="PTHR33744:SF7">
    <property type="entry name" value="PUCR FAMILY TRANSCRIPTIONAL REGULATOR"/>
    <property type="match status" value="1"/>
</dbReference>
<dbReference type="Pfam" id="PF13556">
    <property type="entry name" value="HTH_30"/>
    <property type="match status" value="1"/>
</dbReference>
<evidence type="ECO:0000313" key="5">
    <source>
        <dbReference type="Proteomes" id="UP000316639"/>
    </source>
</evidence>
<name>A0A563F214_9PSEU</name>
<comment type="similarity">
    <text evidence="1">Belongs to the CdaR family.</text>
</comment>
<dbReference type="EMBL" id="VOBR01000002">
    <property type="protein sequence ID" value="TWP53959.1"/>
    <property type="molecule type" value="Genomic_DNA"/>
</dbReference>
<dbReference type="PANTHER" id="PTHR33744">
    <property type="entry name" value="CARBOHYDRATE DIACID REGULATOR"/>
    <property type="match status" value="1"/>
</dbReference>
<comment type="caution">
    <text evidence="4">The sequence shown here is derived from an EMBL/GenBank/DDBJ whole genome shotgun (WGS) entry which is preliminary data.</text>
</comment>
<keyword evidence="5" id="KW-1185">Reference proteome</keyword>
<evidence type="ECO:0000256" key="1">
    <source>
        <dbReference type="ARBA" id="ARBA00006754"/>
    </source>
</evidence>
<accession>A0A563F214</accession>
<dbReference type="InterPro" id="IPR041522">
    <property type="entry name" value="CdaR_GGDEF"/>
</dbReference>
<dbReference type="RefSeq" id="WP_146349555.1">
    <property type="nucleotide sequence ID" value="NZ_VOBR01000002.1"/>
</dbReference>